<keyword evidence="2" id="KW-0472">Membrane</keyword>
<evidence type="ECO:0000256" key="1">
    <source>
        <dbReference type="SAM" id="MobiDB-lite"/>
    </source>
</evidence>
<feature type="compositionally biased region" description="Low complexity" evidence="1">
    <location>
        <begin position="185"/>
        <end position="199"/>
    </location>
</feature>
<dbReference type="Proteomes" id="UP000051952">
    <property type="component" value="Unassembled WGS sequence"/>
</dbReference>
<feature type="transmembrane region" description="Helical" evidence="2">
    <location>
        <begin position="521"/>
        <end position="540"/>
    </location>
</feature>
<name>A0A0S4JHN2_BODSA</name>
<dbReference type="VEuPathDB" id="TriTrypDB:BSAL_23335"/>
<gene>
    <name evidence="3" type="ORF">BSAL_23335</name>
</gene>
<keyword evidence="2" id="KW-1133">Transmembrane helix</keyword>
<feature type="non-terminal residue" evidence="3">
    <location>
        <position position="1"/>
    </location>
</feature>
<feature type="transmembrane region" description="Helical" evidence="2">
    <location>
        <begin position="747"/>
        <end position="768"/>
    </location>
</feature>
<feature type="compositionally biased region" description="Polar residues" evidence="1">
    <location>
        <begin position="168"/>
        <end position="181"/>
    </location>
</feature>
<feature type="transmembrane region" description="Helical" evidence="2">
    <location>
        <begin position="478"/>
        <end position="500"/>
    </location>
</feature>
<proteinExistence type="predicted"/>
<evidence type="ECO:0000313" key="4">
    <source>
        <dbReference type="Proteomes" id="UP000051952"/>
    </source>
</evidence>
<feature type="compositionally biased region" description="Polar residues" evidence="1">
    <location>
        <begin position="80"/>
        <end position="121"/>
    </location>
</feature>
<evidence type="ECO:0000313" key="3">
    <source>
        <dbReference type="EMBL" id="CUG89773.1"/>
    </source>
</evidence>
<protein>
    <submittedName>
        <fullName evidence="3">Transmembrane protein, putative</fullName>
    </submittedName>
</protein>
<feature type="compositionally biased region" description="Polar residues" evidence="1">
    <location>
        <begin position="145"/>
        <end position="160"/>
    </location>
</feature>
<keyword evidence="4" id="KW-1185">Reference proteome</keyword>
<accession>A0A0S4JHN2</accession>
<feature type="transmembrane region" description="Helical" evidence="2">
    <location>
        <begin position="653"/>
        <end position="671"/>
    </location>
</feature>
<evidence type="ECO:0000256" key="2">
    <source>
        <dbReference type="SAM" id="Phobius"/>
    </source>
</evidence>
<dbReference type="EMBL" id="CYKH01001770">
    <property type="protein sequence ID" value="CUG89773.1"/>
    <property type="molecule type" value="Genomic_DNA"/>
</dbReference>
<sequence length="917" mass="97402">AFCFWIVSRSSSITTATYSLTRNVSKSESGSQSRRRNTDTASITTSATPSALGSRTTTASSSSTSTPTSTSTPPTSTSTQAYSISRATTTTSMPYTSSRDFVTSSPAQLSRSSSHEASQPCSKHETTFSSSLSSDSSGTAMSLSFSHSWPQSHAVNTHTKSTTRDKSSMTSSQWHSTTSPSDLEATTTPHSTKATTTTTSLLNSSHTLAMSTLTCFPNLGSTVTMSLATTTSLTHDGSGDEVVALITSVSIFQHTISDSDGLGVGVPLSVEFTAIPVARATLMDLPIFVLNISKQDRFPTMSSTKSWRTSGVVHVASSLLSTYLNWSSLEVGESTSSEEVGGEEGGASWQVLRVSPPSSGWLDATTSPVLDRTVSLVVTMACAAPDQAVNNAVARISISIPAPGVARQLASEVKAAGGYSQIASVLAGGASSGSALGRVMATRSIVLCDAASSVSGGVIDFGLHLCRGDRNDAARSALVSNISLIAAVLCAFLVSAVLWAHGTGSSLRVAARNFCFPSSLMPVWMAVLPSSTAGATLLIAELGSTLCTGTDAVLVVIGIVISATPALSIATLWYLRARGPDAVLLCVEHPYVTPSPVKDEHLPLVEQFLLTVKHLVRRAVQRSWKWRAISRKQNSVDGRSNVTSRAPRIEYEWVVLLEYRVLLYGVVVFFSQIQCRYWSLAIVFLLVLQLGTLVVLRPLTTVFSAVHSGATLILTSLSMSFQLAYLWRQSTTSSSGGGGGSEAGLWMVNAAAVCDLAVVGVTAVKMLLDLLQLCAAVRRRVVALQDLHARQQNYHKDSLDVVDAVNCSADFDARKSNAPPSHMTMESHESFGVSAQVEPEVLQQADEKFWDSAGIARSSHRQGVGHEDAEVNDSFTAYSLEEGGRLPMDASPWGEQHEIGTSNERQKEHQYDALLFS</sequence>
<feature type="transmembrane region" description="Helical" evidence="2">
    <location>
        <begin position="708"/>
        <end position="727"/>
    </location>
</feature>
<feature type="compositionally biased region" description="Low complexity" evidence="1">
    <location>
        <begin position="39"/>
        <end position="79"/>
    </location>
</feature>
<feature type="region of interest" description="Disordered" evidence="1">
    <location>
        <begin position="21"/>
        <end position="199"/>
    </location>
</feature>
<feature type="transmembrane region" description="Helical" evidence="2">
    <location>
        <begin position="677"/>
        <end position="696"/>
    </location>
</feature>
<reference evidence="4" key="1">
    <citation type="submission" date="2015-09" db="EMBL/GenBank/DDBJ databases">
        <authorList>
            <consortium name="Pathogen Informatics"/>
        </authorList>
    </citation>
    <scope>NUCLEOTIDE SEQUENCE [LARGE SCALE GENOMIC DNA]</scope>
    <source>
        <strain evidence="4">Lake Konstanz</strain>
    </source>
</reference>
<dbReference type="AlphaFoldDB" id="A0A0S4JHN2"/>
<keyword evidence="2 3" id="KW-0812">Transmembrane</keyword>
<feature type="compositionally biased region" description="Polar residues" evidence="1">
    <location>
        <begin position="21"/>
        <end position="32"/>
    </location>
</feature>
<feature type="compositionally biased region" description="Low complexity" evidence="1">
    <location>
        <begin position="127"/>
        <end position="144"/>
    </location>
</feature>
<feature type="transmembrane region" description="Helical" evidence="2">
    <location>
        <begin position="552"/>
        <end position="575"/>
    </location>
</feature>
<organism evidence="3 4">
    <name type="scientific">Bodo saltans</name>
    <name type="common">Flagellated protozoan</name>
    <dbReference type="NCBI Taxonomy" id="75058"/>
    <lineage>
        <taxon>Eukaryota</taxon>
        <taxon>Discoba</taxon>
        <taxon>Euglenozoa</taxon>
        <taxon>Kinetoplastea</taxon>
        <taxon>Metakinetoplastina</taxon>
        <taxon>Eubodonida</taxon>
        <taxon>Bodonidae</taxon>
        <taxon>Bodo</taxon>
    </lineage>
</organism>
<feature type="region of interest" description="Disordered" evidence="1">
    <location>
        <begin position="889"/>
        <end position="917"/>
    </location>
</feature>